<keyword evidence="4" id="KW-0413">Isomerase</keyword>
<feature type="compositionally biased region" description="Basic residues" evidence="5">
    <location>
        <begin position="294"/>
        <end position="303"/>
    </location>
</feature>
<dbReference type="Pfam" id="PF00160">
    <property type="entry name" value="Pro_isomerase"/>
    <property type="match status" value="1"/>
</dbReference>
<feature type="domain" description="PPIase cyclophilin-type" evidence="6">
    <location>
        <begin position="9"/>
        <end position="174"/>
    </location>
</feature>
<dbReference type="FunFam" id="2.40.100.10:FF:000005">
    <property type="entry name" value="Peptidyl-prolyl cis-trans isomerase G"/>
    <property type="match status" value="1"/>
</dbReference>
<feature type="compositionally biased region" description="Low complexity" evidence="5">
    <location>
        <begin position="585"/>
        <end position="597"/>
    </location>
</feature>
<feature type="compositionally biased region" description="Basic residues" evidence="5">
    <location>
        <begin position="213"/>
        <end position="229"/>
    </location>
</feature>
<evidence type="ECO:0000313" key="7">
    <source>
        <dbReference type="EMBL" id="JAG54568.1"/>
    </source>
</evidence>
<evidence type="ECO:0000256" key="4">
    <source>
        <dbReference type="ARBA" id="ARBA00023235"/>
    </source>
</evidence>
<protein>
    <recommendedName>
        <fullName evidence="2">peptidylprolyl isomerase</fullName>
        <ecNumber evidence="2">5.2.1.8</ecNumber>
    </recommendedName>
</protein>
<name>A0A0K8SMV2_LYGHE</name>
<proteinExistence type="predicted"/>
<dbReference type="PROSITE" id="PS50072">
    <property type="entry name" value="CSA_PPIASE_2"/>
    <property type="match status" value="1"/>
</dbReference>
<feature type="compositionally biased region" description="Basic and acidic residues" evidence="5">
    <location>
        <begin position="352"/>
        <end position="376"/>
    </location>
</feature>
<dbReference type="InterPro" id="IPR029000">
    <property type="entry name" value="Cyclophilin-like_dom_sf"/>
</dbReference>
<feature type="compositionally biased region" description="Basic residues" evidence="5">
    <location>
        <begin position="311"/>
        <end position="331"/>
    </location>
</feature>
<sequence length="609" mass="69415">MKKARPRVFFDVEVGGLPIGRVVFQLYSDKVPITSENFRALCTGEKGIGKTSGKPLHYKGIIFHRVVKDFMVQGGDFTVGNGTGGESIYGGTFDDEALDGKHERPFLLSMANRGKDTNGSQFFITTQPAPHLDGVHVVFGEVVSGQNVVLHVEQLPVDRMNRPLQDAKVVNCGELVLKPKSKPKKVEPSSDEAESSADSDGSSQRGESDEGKSKKKKKKKEKKSKKKNKQQKEEELSDGQITDDEGEIHPLVTVTKISADEIPEDPKSYLYRHDPRNKGDGKKNSNVREELSHRRDKRSHKWAPFRGYTRSGKKIKGRGILRYRTPSRSRSRSYTPPHWKQEQSRTISLTEFQKREEEKKKREEARKKRHEEHPDGAENEDVKEELKSDKKKEKTADRYGKENWGLDSRGDGPRGEVKGGERNQHGRRERQQEGRSRSDRHARSERAKPQSGRESEGGRKDKEKHRDDDGPKKPGDHPRNKPDGDHPKSKPNDDHPRNKSGDRRQRRGDGDGSRRRSRERRGRERSDDRRRHSPSSKRRSDVVKKDDKAKRPTANDVVRSKWDNDTKGSDAGRNDRRKPNKRRQSSSTSSSDSSDSSSDSDKDKKRRKK</sequence>
<feature type="compositionally biased region" description="Acidic residues" evidence="5">
    <location>
        <begin position="235"/>
        <end position="246"/>
    </location>
</feature>
<feature type="region of interest" description="Disordered" evidence="5">
    <location>
        <begin position="180"/>
        <end position="609"/>
    </location>
</feature>
<comment type="catalytic activity">
    <reaction evidence="1">
        <text>[protein]-peptidylproline (omega=180) = [protein]-peptidylproline (omega=0)</text>
        <dbReference type="Rhea" id="RHEA:16237"/>
        <dbReference type="Rhea" id="RHEA-COMP:10747"/>
        <dbReference type="Rhea" id="RHEA-COMP:10748"/>
        <dbReference type="ChEBI" id="CHEBI:83833"/>
        <dbReference type="ChEBI" id="CHEBI:83834"/>
        <dbReference type="EC" id="5.2.1.8"/>
    </reaction>
</comment>
<dbReference type="EMBL" id="GBRD01011256">
    <property type="protein sequence ID" value="JAG54568.1"/>
    <property type="molecule type" value="Transcribed_RNA"/>
</dbReference>
<dbReference type="AlphaFoldDB" id="A0A0K8SMV2"/>
<dbReference type="PRINTS" id="PR00153">
    <property type="entry name" value="CSAPPISMRASE"/>
</dbReference>
<dbReference type="GO" id="GO:0005739">
    <property type="term" value="C:mitochondrion"/>
    <property type="evidence" value="ECO:0007669"/>
    <property type="project" value="TreeGrafter"/>
</dbReference>
<dbReference type="Gene3D" id="2.40.100.10">
    <property type="entry name" value="Cyclophilin-like"/>
    <property type="match status" value="1"/>
</dbReference>
<feature type="compositionally biased region" description="Basic and acidic residues" evidence="5">
    <location>
        <begin position="538"/>
        <end position="550"/>
    </location>
</feature>
<dbReference type="GO" id="GO:0006457">
    <property type="term" value="P:protein folding"/>
    <property type="evidence" value="ECO:0007669"/>
    <property type="project" value="TreeGrafter"/>
</dbReference>
<feature type="compositionally biased region" description="Basic and acidic residues" evidence="5">
    <location>
        <begin position="384"/>
        <end position="401"/>
    </location>
</feature>
<dbReference type="GO" id="GO:0003755">
    <property type="term" value="F:peptidyl-prolyl cis-trans isomerase activity"/>
    <property type="evidence" value="ECO:0007669"/>
    <property type="project" value="UniProtKB-KW"/>
</dbReference>
<dbReference type="EC" id="5.2.1.8" evidence="2"/>
<dbReference type="PANTHER" id="PTHR11071:SF565">
    <property type="entry name" value="MOCA-CYP, ISOFORM A"/>
    <property type="match status" value="1"/>
</dbReference>
<evidence type="ECO:0000259" key="6">
    <source>
        <dbReference type="PROSITE" id="PS50072"/>
    </source>
</evidence>
<reference evidence="7" key="1">
    <citation type="submission" date="2014-09" db="EMBL/GenBank/DDBJ databases">
        <authorList>
            <person name="Magalhaes I.L.F."/>
            <person name="Oliveira U."/>
            <person name="Santos F.R."/>
            <person name="Vidigal T.H.D.A."/>
            <person name="Brescovit A.D."/>
            <person name="Santos A.J."/>
        </authorList>
    </citation>
    <scope>NUCLEOTIDE SEQUENCE</scope>
</reference>
<dbReference type="GO" id="GO:0016018">
    <property type="term" value="F:cyclosporin A binding"/>
    <property type="evidence" value="ECO:0007669"/>
    <property type="project" value="TreeGrafter"/>
</dbReference>
<feature type="compositionally biased region" description="Basic residues" evidence="5">
    <location>
        <begin position="575"/>
        <end position="584"/>
    </location>
</feature>
<accession>A0A0K8SMV2</accession>
<feature type="compositionally biased region" description="Basic and acidic residues" evidence="5">
    <location>
        <begin position="264"/>
        <end position="293"/>
    </location>
</feature>
<dbReference type="SUPFAM" id="SSF50891">
    <property type="entry name" value="Cyclophilin-like"/>
    <property type="match status" value="1"/>
</dbReference>
<feature type="compositionally biased region" description="Basic and acidic residues" evidence="5">
    <location>
        <begin position="408"/>
        <end position="514"/>
    </location>
</feature>
<feature type="compositionally biased region" description="Basic and acidic residues" evidence="5">
    <location>
        <begin position="558"/>
        <end position="574"/>
    </location>
</feature>
<evidence type="ECO:0000256" key="1">
    <source>
        <dbReference type="ARBA" id="ARBA00000971"/>
    </source>
</evidence>
<feature type="compositionally biased region" description="Basic and acidic residues" evidence="5">
    <location>
        <begin position="521"/>
        <end position="530"/>
    </location>
</feature>
<evidence type="ECO:0000256" key="3">
    <source>
        <dbReference type="ARBA" id="ARBA00023110"/>
    </source>
</evidence>
<dbReference type="PANTHER" id="PTHR11071">
    <property type="entry name" value="PEPTIDYL-PROLYL CIS-TRANS ISOMERASE"/>
    <property type="match status" value="1"/>
</dbReference>
<dbReference type="InterPro" id="IPR002130">
    <property type="entry name" value="Cyclophilin-type_PPIase_dom"/>
</dbReference>
<evidence type="ECO:0000256" key="2">
    <source>
        <dbReference type="ARBA" id="ARBA00013194"/>
    </source>
</evidence>
<organism evidence="7">
    <name type="scientific">Lygus hesperus</name>
    <name type="common">Western plant bug</name>
    <dbReference type="NCBI Taxonomy" id="30085"/>
    <lineage>
        <taxon>Eukaryota</taxon>
        <taxon>Metazoa</taxon>
        <taxon>Ecdysozoa</taxon>
        <taxon>Arthropoda</taxon>
        <taxon>Hexapoda</taxon>
        <taxon>Insecta</taxon>
        <taxon>Pterygota</taxon>
        <taxon>Neoptera</taxon>
        <taxon>Paraneoptera</taxon>
        <taxon>Hemiptera</taxon>
        <taxon>Heteroptera</taxon>
        <taxon>Panheteroptera</taxon>
        <taxon>Cimicomorpha</taxon>
        <taxon>Miridae</taxon>
        <taxon>Mirini</taxon>
        <taxon>Lygus</taxon>
    </lineage>
</organism>
<evidence type="ECO:0000256" key="5">
    <source>
        <dbReference type="SAM" id="MobiDB-lite"/>
    </source>
</evidence>
<keyword evidence="3" id="KW-0697">Rotamase</keyword>